<protein>
    <submittedName>
        <fullName evidence="1">Uncharacterized protein</fullName>
    </submittedName>
</protein>
<evidence type="ECO:0000313" key="2">
    <source>
        <dbReference type="Proteomes" id="UP000298652"/>
    </source>
</evidence>
<sequence length="48" mass="5279">MKGPKRGLTKFCNAPKRASLLFFKSVLGFLKLSNNNRIMSRGKPAPAS</sequence>
<proteinExistence type="predicted"/>
<accession>A0A4U6U6C6</accession>
<dbReference type="EMBL" id="CM016557">
    <property type="protein sequence ID" value="TKW09774.1"/>
    <property type="molecule type" value="Genomic_DNA"/>
</dbReference>
<dbReference type="Gramene" id="TKW09774">
    <property type="protein sequence ID" value="TKW09774"/>
    <property type="gene ID" value="SEVIR_6G124454v2"/>
</dbReference>
<organism evidence="1 2">
    <name type="scientific">Setaria viridis</name>
    <name type="common">Green bristlegrass</name>
    <name type="synonym">Setaria italica subsp. viridis</name>
    <dbReference type="NCBI Taxonomy" id="4556"/>
    <lineage>
        <taxon>Eukaryota</taxon>
        <taxon>Viridiplantae</taxon>
        <taxon>Streptophyta</taxon>
        <taxon>Embryophyta</taxon>
        <taxon>Tracheophyta</taxon>
        <taxon>Spermatophyta</taxon>
        <taxon>Magnoliopsida</taxon>
        <taxon>Liliopsida</taxon>
        <taxon>Poales</taxon>
        <taxon>Poaceae</taxon>
        <taxon>PACMAD clade</taxon>
        <taxon>Panicoideae</taxon>
        <taxon>Panicodae</taxon>
        <taxon>Paniceae</taxon>
        <taxon>Cenchrinae</taxon>
        <taxon>Setaria</taxon>
    </lineage>
</organism>
<evidence type="ECO:0000313" key="1">
    <source>
        <dbReference type="EMBL" id="TKW09774.1"/>
    </source>
</evidence>
<reference evidence="1" key="1">
    <citation type="submission" date="2019-03" db="EMBL/GenBank/DDBJ databases">
        <title>WGS assembly of Setaria viridis.</title>
        <authorList>
            <person name="Huang P."/>
            <person name="Jenkins J."/>
            <person name="Grimwood J."/>
            <person name="Barry K."/>
            <person name="Healey A."/>
            <person name="Mamidi S."/>
            <person name="Sreedasyam A."/>
            <person name="Shu S."/>
            <person name="Feldman M."/>
            <person name="Wu J."/>
            <person name="Yu Y."/>
            <person name="Chen C."/>
            <person name="Johnson J."/>
            <person name="Rokhsar D."/>
            <person name="Baxter I."/>
            <person name="Schmutz J."/>
            <person name="Brutnell T."/>
            <person name="Kellogg E."/>
        </authorList>
    </citation>
    <scope>NUCLEOTIDE SEQUENCE [LARGE SCALE GENOMIC DNA]</scope>
</reference>
<name>A0A4U6U6C6_SETVI</name>
<keyword evidence="2" id="KW-1185">Reference proteome</keyword>
<gene>
    <name evidence="1" type="ORF">SEVIR_6G124454v2</name>
</gene>
<dbReference type="Proteomes" id="UP000298652">
    <property type="component" value="Chromosome 6"/>
</dbReference>
<dbReference type="AlphaFoldDB" id="A0A4U6U6C6"/>